<feature type="region of interest" description="Disordered" evidence="1">
    <location>
        <begin position="473"/>
        <end position="516"/>
    </location>
</feature>
<dbReference type="InterPro" id="IPR007795">
    <property type="entry name" value="T7SS_EccB"/>
</dbReference>
<evidence type="ECO:0000256" key="2">
    <source>
        <dbReference type="SAM" id="Phobius"/>
    </source>
</evidence>
<gene>
    <name evidence="3" type="primary">eccB</name>
    <name evidence="3" type="ORF">D8771_34700</name>
</gene>
<accession>A0A6C1BW48</accession>
<dbReference type="PANTHER" id="PTHR40765">
    <property type="entry name" value="ESX-2 SECRETION SYSTEM ATPASE ECCB2"/>
    <property type="match status" value="1"/>
</dbReference>
<dbReference type="AlphaFoldDB" id="A0A6C1BW48"/>
<keyword evidence="2" id="KW-1133">Transmembrane helix</keyword>
<dbReference type="GeneID" id="75185507"/>
<feature type="compositionally biased region" description="Basic and acidic residues" evidence="1">
    <location>
        <begin position="473"/>
        <end position="486"/>
    </location>
</feature>
<dbReference type="EMBL" id="RCIY01000120">
    <property type="protein sequence ID" value="TGG74740.1"/>
    <property type="molecule type" value="Genomic_DNA"/>
</dbReference>
<keyword evidence="2" id="KW-0472">Membrane</keyword>
<dbReference type="PANTHER" id="PTHR40765:SF2">
    <property type="entry name" value="ESX-2 SECRETION SYSTEM ATPASE ECCB2"/>
    <property type="match status" value="1"/>
</dbReference>
<evidence type="ECO:0000313" key="3">
    <source>
        <dbReference type="EMBL" id="TGG74740.1"/>
    </source>
</evidence>
<dbReference type="Pfam" id="PF05108">
    <property type="entry name" value="T7SS_ESX1_EccB"/>
    <property type="match status" value="1"/>
</dbReference>
<keyword evidence="2" id="KW-0812">Transmembrane</keyword>
<dbReference type="Proteomes" id="UP000298111">
    <property type="component" value="Unassembled WGS sequence"/>
</dbReference>
<protein>
    <submittedName>
        <fullName evidence="3">Type VII secretion protein EccB</fullName>
    </submittedName>
</protein>
<organism evidence="3 4">
    <name type="scientific">Streptomyces albus</name>
    <dbReference type="NCBI Taxonomy" id="1888"/>
    <lineage>
        <taxon>Bacteria</taxon>
        <taxon>Bacillati</taxon>
        <taxon>Actinomycetota</taxon>
        <taxon>Actinomycetes</taxon>
        <taxon>Kitasatosporales</taxon>
        <taxon>Streptomycetaceae</taxon>
        <taxon>Streptomyces</taxon>
    </lineage>
</organism>
<reference evidence="3 4" key="1">
    <citation type="submission" date="2018-10" db="EMBL/GenBank/DDBJ databases">
        <title>Isolation of pseudouridimycin from Streptomyces albus DSM 40763.</title>
        <authorList>
            <person name="Rosenqvist P."/>
            <person name="Metsae-Ketelae M."/>
            <person name="Virta P."/>
        </authorList>
    </citation>
    <scope>NUCLEOTIDE SEQUENCE [LARGE SCALE GENOMIC DNA]</scope>
    <source>
        <strain evidence="3 4">DSM 40763</strain>
    </source>
</reference>
<sequence length="516" mass="52548">MQSRKDQVQAHLFVLGRLSSSMLRDDPDTPDAPLGRTRRGMGCGIVLAVLIAVGVGLYGLLVPGGNTSWRTDGTLVVVKDSGARYLYTGGRLHPVLNMASAKLLAGDSMTTKTVASASLDSAARGAPLGIVGAPDGLPGSGDLRTGSWAACTTRDPAGRGKDRGRLSVAVGDLPSGRGLADKEATLVTGPDGTRYALWRGQRLALPRSSDGQAALGWSGRSAPSVPAAFLDTLPAGPDLAAPHVPGRGDAGPRLSTGTTRLGQLFEGAGGQHYLLRRDGLVPLTPLLYELLRGAPATQEKAYGGGTVGARRLGPSDLAEHRAPETAAGELARGLPRSVPKLVTAGSGQAVCAQVTPHGRTPSTAVVVRPADAVPSGAPALRPGVGRGCLQADQVWVENGGGALVGSLSSSGAGGARYLVTDDGVAYPLAAGAAERLGYDGARQVRLPDAWLQLLPAGPTLDASRLSRTGLVRAAERPADCGREDRPTGSAEGSAKKAADSGKDNTGTEPGRRTTDG</sequence>
<name>A0A6C1BW48_9ACTN</name>
<evidence type="ECO:0000256" key="1">
    <source>
        <dbReference type="SAM" id="MobiDB-lite"/>
    </source>
</evidence>
<comment type="caution">
    <text evidence="3">The sequence shown here is derived from an EMBL/GenBank/DDBJ whole genome shotgun (WGS) entry which is preliminary data.</text>
</comment>
<dbReference type="InterPro" id="IPR044857">
    <property type="entry name" value="T7SS_EccB_R1"/>
</dbReference>
<feature type="transmembrane region" description="Helical" evidence="2">
    <location>
        <begin position="41"/>
        <end position="61"/>
    </location>
</feature>
<feature type="compositionally biased region" description="Basic and acidic residues" evidence="1">
    <location>
        <begin position="493"/>
        <end position="502"/>
    </location>
</feature>
<evidence type="ECO:0000313" key="4">
    <source>
        <dbReference type="Proteomes" id="UP000298111"/>
    </source>
</evidence>
<proteinExistence type="predicted"/>
<dbReference type="Gene3D" id="3.30.2390.20">
    <property type="entry name" value="Type VII secretion system EccB, repeat 1 domain"/>
    <property type="match status" value="1"/>
</dbReference>
<dbReference type="GO" id="GO:0005576">
    <property type="term" value="C:extracellular region"/>
    <property type="evidence" value="ECO:0007669"/>
    <property type="project" value="TreeGrafter"/>
</dbReference>
<dbReference type="NCBIfam" id="TIGR03919">
    <property type="entry name" value="T7SS_EccB"/>
    <property type="match status" value="1"/>
</dbReference>
<dbReference type="RefSeq" id="WP_016467150.1">
    <property type="nucleotide sequence ID" value="NZ_BBQG01000010.1"/>
</dbReference>